<dbReference type="GO" id="GO:0006308">
    <property type="term" value="P:DNA catabolic process"/>
    <property type="evidence" value="ECO:0007669"/>
    <property type="project" value="UniProtKB-UniRule"/>
</dbReference>
<comment type="catalytic activity">
    <reaction evidence="6">
        <text>Exonucleolytic cleavage in either 5'- to 3'- or 3'- to 5'-direction to yield nucleoside 5'-phosphates.</text>
        <dbReference type="EC" id="3.1.11.6"/>
    </reaction>
</comment>
<dbReference type="InterPro" id="IPR037004">
    <property type="entry name" value="Exonuc_VII_ssu_sf"/>
</dbReference>
<dbReference type="Gene3D" id="1.10.287.1040">
    <property type="entry name" value="Exonuclease VII, small subunit"/>
    <property type="match status" value="1"/>
</dbReference>
<dbReference type="Proteomes" id="UP000036771">
    <property type="component" value="Unassembled WGS sequence"/>
</dbReference>
<accession>A0A0K8MAP6</accession>
<comment type="similarity">
    <text evidence="1 6">Belongs to the XseB family.</text>
</comment>
<comment type="function">
    <text evidence="6">Bidirectionally degrades single-stranded DNA into large acid-insoluble oligonucleotides, which are then degraded further into small acid-soluble oligonucleotides.</text>
</comment>
<dbReference type="NCBIfam" id="TIGR01280">
    <property type="entry name" value="xseB"/>
    <property type="match status" value="1"/>
</dbReference>
<dbReference type="HAMAP" id="MF_00337">
    <property type="entry name" value="Exonuc_7_S"/>
    <property type="match status" value="1"/>
</dbReference>
<keyword evidence="3 6" id="KW-0540">Nuclease</keyword>
<organism evidence="7 8">
    <name type="scientific">Caedimonas varicaedens</name>
    <dbReference type="NCBI Taxonomy" id="1629334"/>
    <lineage>
        <taxon>Bacteria</taxon>
        <taxon>Pseudomonadati</taxon>
        <taxon>Pseudomonadota</taxon>
        <taxon>Alphaproteobacteria</taxon>
        <taxon>Holosporales</taxon>
        <taxon>Caedimonadaceae</taxon>
        <taxon>Caedimonas</taxon>
    </lineage>
</organism>
<evidence type="ECO:0000256" key="5">
    <source>
        <dbReference type="ARBA" id="ARBA00022839"/>
    </source>
</evidence>
<dbReference type="GO" id="GO:0005829">
    <property type="term" value="C:cytosol"/>
    <property type="evidence" value="ECO:0007669"/>
    <property type="project" value="TreeGrafter"/>
</dbReference>
<evidence type="ECO:0000256" key="1">
    <source>
        <dbReference type="ARBA" id="ARBA00009998"/>
    </source>
</evidence>
<evidence type="ECO:0000256" key="3">
    <source>
        <dbReference type="ARBA" id="ARBA00022722"/>
    </source>
</evidence>
<evidence type="ECO:0000313" key="7">
    <source>
        <dbReference type="EMBL" id="GAO97507.1"/>
    </source>
</evidence>
<dbReference type="GO" id="GO:0008855">
    <property type="term" value="F:exodeoxyribonuclease VII activity"/>
    <property type="evidence" value="ECO:0007669"/>
    <property type="project" value="UniProtKB-UniRule"/>
</dbReference>
<name>A0A0K8MAP6_9PROT</name>
<dbReference type="PANTHER" id="PTHR34137">
    <property type="entry name" value="EXODEOXYRIBONUCLEASE 7 SMALL SUBUNIT"/>
    <property type="match status" value="1"/>
</dbReference>
<comment type="subcellular location">
    <subcellularLocation>
        <location evidence="6">Cytoplasm</location>
    </subcellularLocation>
</comment>
<reference evidence="7 8" key="1">
    <citation type="submission" date="2015-03" db="EMBL/GenBank/DDBJ databases">
        <title>Caedibacter varicaedens, whole genome shotgun sequence.</title>
        <authorList>
            <person name="Suzuki H."/>
            <person name="Dapper A.L."/>
            <person name="Gibson A.K."/>
            <person name="Jackson C."/>
            <person name="Lee H."/>
            <person name="Pejaver V.R."/>
            <person name="Doak T."/>
            <person name="Lynch M."/>
        </authorList>
    </citation>
    <scope>NUCLEOTIDE SEQUENCE [LARGE SCALE GENOMIC DNA]</scope>
</reference>
<keyword evidence="2 6" id="KW-0963">Cytoplasm</keyword>
<dbReference type="GO" id="GO:0009318">
    <property type="term" value="C:exodeoxyribonuclease VII complex"/>
    <property type="evidence" value="ECO:0007669"/>
    <property type="project" value="UniProtKB-UniRule"/>
</dbReference>
<dbReference type="EC" id="3.1.11.6" evidence="6"/>
<evidence type="ECO:0000313" key="8">
    <source>
        <dbReference type="Proteomes" id="UP000036771"/>
    </source>
</evidence>
<comment type="caution">
    <text evidence="7">The sequence shown here is derived from an EMBL/GenBank/DDBJ whole genome shotgun (WGS) entry which is preliminary data.</text>
</comment>
<dbReference type="STRING" id="1629334.Cva_00141"/>
<keyword evidence="8" id="KW-1185">Reference proteome</keyword>
<dbReference type="SUPFAM" id="SSF116842">
    <property type="entry name" value="XseB-like"/>
    <property type="match status" value="1"/>
</dbReference>
<keyword evidence="4 6" id="KW-0378">Hydrolase</keyword>
<dbReference type="PANTHER" id="PTHR34137:SF1">
    <property type="entry name" value="EXODEOXYRIBONUCLEASE 7 SMALL SUBUNIT"/>
    <property type="match status" value="1"/>
</dbReference>
<dbReference type="EMBL" id="BBVC01000007">
    <property type="protein sequence ID" value="GAO97507.1"/>
    <property type="molecule type" value="Genomic_DNA"/>
</dbReference>
<dbReference type="InterPro" id="IPR003761">
    <property type="entry name" value="Exonuc_VII_S"/>
</dbReference>
<dbReference type="OrthoDB" id="9808145at2"/>
<proteinExistence type="inferred from homology"/>
<dbReference type="Pfam" id="PF02609">
    <property type="entry name" value="Exonuc_VII_S"/>
    <property type="match status" value="1"/>
</dbReference>
<evidence type="ECO:0000256" key="6">
    <source>
        <dbReference type="HAMAP-Rule" id="MF_00337"/>
    </source>
</evidence>
<dbReference type="AlphaFoldDB" id="A0A0K8MAP6"/>
<sequence>MTTPVETLSEIENFSFEDAMKELEMLVRKLEEGRVPLKEAITAYERGTNLRKHNEKLLEEARLKIEQISQDTGGALSTHPSPLEETL</sequence>
<gene>
    <name evidence="6 7" type="primary">xseB</name>
    <name evidence="7" type="ORF">Cva_00141</name>
</gene>
<evidence type="ECO:0000256" key="2">
    <source>
        <dbReference type="ARBA" id="ARBA00022490"/>
    </source>
</evidence>
<evidence type="ECO:0000256" key="4">
    <source>
        <dbReference type="ARBA" id="ARBA00022801"/>
    </source>
</evidence>
<comment type="subunit">
    <text evidence="6">Heterooligomer composed of large and small subunits.</text>
</comment>
<dbReference type="NCBIfam" id="NF002139">
    <property type="entry name" value="PRK00977.1-3"/>
    <property type="match status" value="1"/>
</dbReference>
<protein>
    <recommendedName>
        <fullName evidence="6">Exodeoxyribonuclease 7 small subunit</fullName>
        <ecNumber evidence="6">3.1.11.6</ecNumber>
    </recommendedName>
    <alternativeName>
        <fullName evidence="6">Exodeoxyribonuclease VII small subunit</fullName>
        <shortName evidence="6">Exonuclease VII small subunit</shortName>
    </alternativeName>
</protein>
<keyword evidence="5 6" id="KW-0269">Exonuclease</keyword>